<dbReference type="Proteomes" id="UP001597115">
    <property type="component" value="Unassembled WGS sequence"/>
</dbReference>
<accession>A0ABW4HZB2</accession>
<gene>
    <name evidence="1" type="ORF">ACFSCW_04100</name>
</gene>
<evidence type="ECO:0000313" key="1">
    <source>
        <dbReference type="EMBL" id="MFD1610979.1"/>
    </source>
</evidence>
<dbReference type="Pfam" id="PF10983">
    <property type="entry name" value="DUF2793"/>
    <property type="match status" value="1"/>
</dbReference>
<sequence>MSLESPRLHLPLISAGQAQKELTHNEALTLIDIGLAAAVESAGVDAPPSTPTPGQCWIIGSAPTGVWLGQPHALACWTEAGWRFLPAVEGLSVWVKDQQLWAVREGSTWMIGRLRGSRINLEGLQVVGPQQPSVAVPSGGAVIDAEARAAIAAILSRLTEHGLIAA</sequence>
<dbReference type="EMBL" id="JBHUDY010000001">
    <property type="protein sequence ID" value="MFD1610979.1"/>
    <property type="molecule type" value="Genomic_DNA"/>
</dbReference>
<comment type="caution">
    <text evidence="1">The sequence shown here is derived from an EMBL/GenBank/DDBJ whole genome shotgun (WGS) entry which is preliminary data.</text>
</comment>
<name>A0ABW4HZB2_9SPHN</name>
<protein>
    <submittedName>
        <fullName evidence="1">DUF2793 domain-containing protein</fullName>
    </submittedName>
</protein>
<reference evidence="2" key="1">
    <citation type="journal article" date="2019" name="Int. J. Syst. Evol. Microbiol.">
        <title>The Global Catalogue of Microorganisms (GCM) 10K type strain sequencing project: providing services to taxonomists for standard genome sequencing and annotation.</title>
        <authorList>
            <consortium name="The Broad Institute Genomics Platform"/>
            <consortium name="The Broad Institute Genome Sequencing Center for Infectious Disease"/>
            <person name="Wu L."/>
            <person name="Ma J."/>
        </authorList>
    </citation>
    <scope>NUCLEOTIDE SEQUENCE [LARGE SCALE GENOMIC DNA]</scope>
    <source>
        <strain evidence="2">CGMCC 1.16275</strain>
    </source>
</reference>
<keyword evidence="2" id="KW-1185">Reference proteome</keyword>
<dbReference type="InterPro" id="IPR021251">
    <property type="entry name" value="DUF2793"/>
</dbReference>
<evidence type="ECO:0000313" key="2">
    <source>
        <dbReference type="Proteomes" id="UP001597115"/>
    </source>
</evidence>
<organism evidence="1 2">
    <name type="scientific">Sphingomonas tabacisoli</name>
    <dbReference type="NCBI Taxonomy" id="2249466"/>
    <lineage>
        <taxon>Bacteria</taxon>
        <taxon>Pseudomonadati</taxon>
        <taxon>Pseudomonadota</taxon>
        <taxon>Alphaproteobacteria</taxon>
        <taxon>Sphingomonadales</taxon>
        <taxon>Sphingomonadaceae</taxon>
        <taxon>Sphingomonas</taxon>
    </lineage>
</organism>
<proteinExistence type="predicted"/>
<dbReference type="RefSeq" id="WP_380887170.1">
    <property type="nucleotide sequence ID" value="NZ_JBHUDY010000001.1"/>
</dbReference>